<keyword evidence="2" id="KW-0812">Transmembrane</keyword>
<feature type="region of interest" description="Disordered" evidence="1">
    <location>
        <begin position="74"/>
        <end position="156"/>
    </location>
</feature>
<evidence type="ECO:0000313" key="3">
    <source>
        <dbReference type="EMBL" id="KUL21322.1"/>
    </source>
</evidence>
<dbReference type="SUPFAM" id="SSF50965">
    <property type="entry name" value="Galactose oxidase, central domain"/>
    <property type="match status" value="1"/>
</dbReference>
<dbReference type="SMART" id="SM00706">
    <property type="entry name" value="TECPR"/>
    <property type="match status" value="5"/>
</dbReference>
<organism evidence="3 4">
    <name type="scientific">Streptomyces regalis</name>
    <dbReference type="NCBI Taxonomy" id="68262"/>
    <lineage>
        <taxon>Bacteria</taxon>
        <taxon>Bacillati</taxon>
        <taxon>Actinomycetota</taxon>
        <taxon>Actinomycetes</taxon>
        <taxon>Kitasatosporales</taxon>
        <taxon>Streptomycetaceae</taxon>
        <taxon>Streptomyces</taxon>
    </lineage>
</organism>
<keyword evidence="2" id="KW-0472">Membrane</keyword>
<evidence type="ECO:0000313" key="4">
    <source>
        <dbReference type="Proteomes" id="UP000053923"/>
    </source>
</evidence>
<evidence type="ECO:0000256" key="1">
    <source>
        <dbReference type="SAM" id="MobiDB-lite"/>
    </source>
</evidence>
<proteinExistence type="predicted"/>
<name>A0A124G708_9ACTN</name>
<accession>A0A124G708</accession>
<reference evidence="4" key="1">
    <citation type="submission" date="2015-10" db="EMBL/GenBank/DDBJ databases">
        <authorList>
            <person name="Ju K.-S."/>
            <person name="Doroghazi J.R."/>
            <person name="Metcalf W.W."/>
        </authorList>
    </citation>
    <scope>NUCLEOTIDE SEQUENCE [LARGE SCALE GENOMIC DNA]</scope>
    <source>
        <strain evidence="4">NRRL 3151</strain>
    </source>
</reference>
<evidence type="ECO:0000256" key="2">
    <source>
        <dbReference type="SAM" id="Phobius"/>
    </source>
</evidence>
<keyword evidence="2" id="KW-1133">Transmembrane helix</keyword>
<comment type="caution">
    <text evidence="3">The sequence shown here is derived from an EMBL/GenBank/DDBJ whole genome shotgun (WGS) entry which is preliminary data.</text>
</comment>
<feature type="compositionally biased region" description="Low complexity" evidence="1">
    <location>
        <begin position="95"/>
        <end position="112"/>
    </location>
</feature>
<protein>
    <submittedName>
        <fullName evidence="3">Uncharacterized protein</fullName>
    </submittedName>
</protein>
<sequence>MGKTGSVGNSVGGGVQHGPLTQADTIHSLVINPPLQEARRGGRARAVAAVSVFTVCVGIVVGLKITVFADSGHQQNAGQGRELPVASHTSHVTVPSAAATPPDTASPSSSETEAPDLEDTFPTTPYTPPESADLDLPKSARESGQPSPVSESGHVYGMSPVDRSVWEWRGSGWEQVGVPAGQIYAGRAGLFATDPKDGRIFAHRDGKWIYVGDQGAGSVLAVGDALWVLSGDRSAVYEWGGARDSWTRIGWAARQLYAGKPGLFAVDPHDGRIRKYGGAPDSWSDAGYDALGFAVDDDHLYGLSKKDHRVWRWGTRNDLEWSRLGGEEFRQIYAGGAGLFATARDSGQLFAYGTRSQSWTRVGGTATSYAVATDHVYRRDAQGVWQWTGTGDRSGKWVQIGGPALSLVTSG</sequence>
<keyword evidence="4" id="KW-1185">Reference proteome</keyword>
<dbReference type="InterPro" id="IPR006624">
    <property type="entry name" value="Beta-propeller_rpt_TECPR"/>
</dbReference>
<dbReference type="InterPro" id="IPR011043">
    <property type="entry name" value="Gal_Oxase/kelch_b-propeller"/>
</dbReference>
<dbReference type="EMBL" id="LLZG01000410">
    <property type="protein sequence ID" value="KUL21322.1"/>
    <property type="molecule type" value="Genomic_DNA"/>
</dbReference>
<feature type="transmembrane region" description="Helical" evidence="2">
    <location>
        <begin position="46"/>
        <end position="69"/>
    </location>
</feature>
<gene>
    <name evidence="3" type="ORF">ADL12_45145</name>
</gene>
<dbReference type="AlphaFoldDB" id="A0A124G708"/>
<dbReference type="Proteomes" id="UP000053923">
    <property type="component" value="Unassembled WGS sequence"/>
</dbReference>